<evidence type="ECO:0000256" key="2">
    <source>
        <dbReference type="ARBA" id="ARBA00023130"/>
    </source>
</evidence>
<dbReference type="InterPro" id="IPR013106">
    <property type="entry name" value="Ig_V-set"/>
</dbReference>
<dbReference type="InterPro" id="IPR036179">
    <property type="entry name" value="Ig-like_dom_sf"/>
</dbReference>
<dbReference type="InterPro" id="IPR007110">
    <property type="entry name" value="Ig-like_dom"/>
</dbReference>
<dbReference type="SMART" id="SM00409">
    <property type="entry name" value="IG"/>
    <property type="match status" value="1"/>
</dbReference>
<evidence type="ECO:0000313" key="6">
    <source>
        <dbReference type="Proteomes" id="UP000518266"/>
    </source>
</evidence>
<dbReference type="Proteomes" id="UP000518266">
    <property type="component" value="Unassembled WGS sequence"/>
</dbReference>
<keyword evidence="1" id="KW-0391">Immunity</keyword>
<feature type="domain" description="Ig-like" evidence="4">
    <location>
        <begin position="45"/>
        <end position="158"/>
    </location>
</feature>
<dbReference type="GO" id="GO:0002250">
    <property type="term" value="P:adaptive immune response"/>
    <property type="evidence" value="ECO:0007669"/>
    <property type="project" value="UniProtKB-KW"/>
</dbReference>
<dbReference type="SMART" id="SM00406">
    <property type="entry name" value="IGv"/>
    <property type="match status" value="1"/>
</dbReference>
<dbReference type="Pfam" id="PF07686">
    <property type="entry name" value="V-set"/>
    <property type="match status" value="1"/>
</dbReference>
<accession>A0A7J5YAQ2</accession>
<evidence type="ECO:0000256" key="1">
    <source>
        <dbReference type="ARBA" id="ARBA00022859"/>
    </source>
</evidence>
<gene>
    <name evidence="5" type="ORF">F7725_003620</name>
</gene>
<name>A0A7J5YAQ2_DISMA</name>
<dbReference type="EMBL" id="JAAKFY010000014">
    <property type="protein sequence ID" value="KAF3846542.1"/>
    <property type="molecule type" value="Genomic_DNA"/>
</dbReference>
<dbReference type="InterPro" id="IPR013783">
    <property type="entry name" value="Ig-like_fold"/>
</dbReference>
<dbReference type="GO" id="GO:0019814">
    <property type="term" value="C:immunoglobulin complex"/>
    <property type="evidence" value="ECO:0007669"/>
    <property type="project" value="UniProtKB-KW"/>
</dbReference>
<dbReference type="Gene3D" id="2.60.40.10">
    <property type="entry name" value="Immunoglobulins"/>
    <property type="match status" value="1"/>
</dbReference>
<keyword evidence="2" id="KW-1064">Adaptive immunity</keyword>
<dbReference type="PROSITE" id="PS50835">
    <property type="entry name" value="IG_LIKE"/>
    <property type="match status" value="1"/>
</dbReference>
<keyword evidence="3" id="KW-1280">Immunoglobulin</keyword>
<dbReference type="OrthoDB" id="9945861at2759"/>
<evidence type="ECO:0000256" key="3">
    <source>
        <dbReference type="ARBA" id="ARBA00043265"/>
    </source>
</evidence>
<sequence>MMDYRTGLLLLTRGGQRTEDTQFNMMDYRTGLLLLTVCWAGCTGQSMESIPSSSVVKRPGETLSLSCRGSGFTFSCCSMHWVRQPAGKALEWMGRVYSDASRTDYASRLQERIEVTRDNSNSMAHLRLSNLKPEDSAVYYCAKHTLRGGQRTEDTQFNMMDYRTGLLLLTVCWAAAAEEEKLHQVTFNTNHVLCSSAAAAGCWILLDIMLSAAAEEEKLHQVTFNTNHVLCSSAAAAGCWIL</sequence>
<organism evidence="5 6">
    <name type="scientific">Dissostichus mawsoni</name>
    <name type="common">Antarctic cod</name>
    <dbReference type="NCBI Taxonomy" id="36200"/>
    <lineage>
        <taxon>Eukaryota</taxon>
        <taxon>Metazoa</taxon>
        <taxon>Chordata</taxon>
        <taxon>Craniata</taxon>
        <taxon>Vertebrata</taxon>
        <taxon>Euteleostomi</taxon>
        <taxon>Actinopterygii</taxon>
        <taxon>Neopterygii</taxon>
        <taxon>Teleostei</taxon>
        <taxon>Neoteleostei</taxon>
        <taxon>Acanthomorphata</taxon>
        <taxon>Eupercaria</taxon>
        <taxon>Perciformes</taxon>
        <taxon>Notothenioidei</taxon>
        <taxon>Nototheniidae</taxon>
        <taxon>Dissostichus</taxon>
    </lineage>
</organism>
<dbReference type="AlphaFoldDB" id="A0A7J5YAQ2"/>
<reference evidence="5 6" key="1">
    <citation type="submission" date="2020-03" db="EMBL/GenBank/DDBJ databases">
        <title>Dissostichus mawsoni Genome sequencing and assembly.</title>
        <authorList>
            <person name="Park H."/>
        </authorList>
    </citation>
    <scope>NUCLEOTIDE SEQUENCE [LARGE SCALE GENOMIC DNA]</scope>
    <source>
        <strain evidence="5">DM0001</strain>
        <tissue evidence="5">Muscle</tissue>
    </source>
</reference>
<dbReference type="GO" id="GO:0005576">
    <property type="term" value="C:extracellular region"/>
    <property type="evidence" value="ECO:0007669"/>
    <property type="project" value="UniProtKB-ARBA"/>
</dbReference>
<evidence type="ECO:0000313" key="5">
    <source>
        <dbReference type="EMBL" id="KAF3846542.1"/>
    </source>
</evidence>
<protein>
    <recommendedName>
        <fullName evidence="4">Ig-like domain-containing protein</fullName>
    </recommendedName>
</protein>
<dbReference type="InterPro" id="IPR050199">
    <property type="entry name" value="IgHV"/>
</dbReference>
<dbReference type="InterPro" id="IPR003599">
    <property type="entry name" value="Ig_sub"/>
</dbReference>
<comment type="caution">
    <text evidence="5">The sequence shown here is derived from an EMBL/GenBank/DDBJ whole genome shotgun (WGS) entry which is preliminary data.</text>
</comment>
<dbReference type="SUPFAM" id="SSF48726">
    <property type="entry name" value="Immunoglobulin"/>
    <property type="match status" value="1"/>
</dbReference>
<proteinExistence type="predicted"/>
<keyword evidence="6" id="KW-1185">Reference proteome</keyword>
<evidence type="ECO:0000259" key="4">
    <source>
        <dbReference type="PROSITE" id="PS50835"/>
    </source>
</evidence>
<dbReference type="PANTHER" id="PTHR23266">
    <property type="entry name" value="IMMUNOGLOBULIN HEAVY CHAIN"/>
    <property type="match status" value="1"/>
</dbReference>